<dbReference type="SUPFAM" id="SSF56281">
    <property type="entry name" value="Metallo-hydrolase/oxidoreductase"/>
    <property type="match status" value="1"/>
</dbReference>
<dbReference type="FunFam" id="3.60.15.10:FF:000019">
    <property type="entry name" value="Hydroxyacylglutathione hydrolase, mitochondrial"/>
    <property type="match status" value="1"/>
</dbReference>
<evidence type="ECO:0000256" key="1">
    <source>
        <dbReference type="ARBA" id="ARBA00001623"/>
    </source>
</evidence>
<evidence type="ECO:0000256" key="8">
    <source>
        <dbReference type="ARBA" id="ARBA00022833"/>
    </source>
</evidence>
<organism evidence="11 12">
    <name type="scientific">Branchiostoma lanceolatum</name>
    <name type="common">Common lancelet</name>
    <name type="synonym">Amphioxus lanceolatum</name>
    <dbReference type="NCBI Taxonomy" id="7740"/>
    <lineage>
        <taxon>Eukaryota</taxon>
        <taxon>Metazoa</taxon>
        <taxon>Chordata</taxon>
        <taxon>Cephalochordata</taxon>
        <taxon>Leptocardii</taxon>
        <taxon>Amphioxiformes</taxon>
        <taxon>Branchiostomatidae</taxon>
        <taxon>Branchiostoma</taxon>
    </lineage>
</organism>
<evidence type="ECO:0000259" key="10">
    <source>
        <dbReference type="SMART" id="SM00849"/>
    </source>
</evidence>
<dbReference type="CDD" id="cd07723">
    <property type="entry name" value="hydroxyacylglutathione_hydrolase_MBL-fold"/>
    <property type="match status" value="1"/>
</dbReference>
<dbReference type="Pfam" id="PF16123">
    <property type="entry name" value="HAGH_C"/>
    <property type="match status" value="1"/>
</dbReference>
<sequence length="304" mass="33310">MSRFGRILIPLGHVARSNFAGVQARWASTSSIRPEPTNVAQADMNVSIFPALWGKLDNYMYLIVDEATKEAAIVDPVEPDKIVAAVKKEGIKLTTVLTTHHHWDHSGGNEQLTKMVSGLTVCGGDDRVGALTKQVGHGDEFKVGALNVKCLHTPCHTTGHICYYVTGQDGQDPAVFTGDTLFIAGCGRFFEGTPDNMCKAMEILGSLPHNTKVYCGHEYTVNNLKYAESVEPDSQAIQQKLAWAQSQRDKNLPTVPSTIAEEFTFNPFMRVKESSVQKHAGTTDPIATMGFIRNEKDNFKLGGR</sequence>
<keyword evidence="7" id="KW-0378">Hydrolase</keyword>
<dbReference type="PIRSF" id="PIRSF005457">
    <property type="entry name" value="Glx"/>
    <property type="match status" value="1"/>
</dbReference>
<dbReference type="InterPro" id="IPR032282">
    <property type="entry name" value="HAGH_C"/>
</dbReference>
<dbReference type="InterPro" id="IPR001279">
    <property type="entry name" value="Metallo-B-lactamas"/>
</dbReference>
<evidence type="ECO:0000256" key="4">
    <source>
        <dbReference type="ARBA" id="ARBA00006759"/>
    </source>
</evidence>
<keyword evidence="8" id="KW-0862">Zinc</keyword>
<gene>
    <name evidence="11" type="primary">HAGH</name>
    <name evidence="11" type="ORF">BLAG_LOCUS25323</name>
</gene>
<name>A0A8K0AHV5_BRALA</name>
<dbReference type="Pfam" id="PF00753">
    <property type="entry name" value="Lactamase_B"/>
    <property type="match status" value="1"/>
</dbReference>
<protein>
    <recommendedName>
        <fullName evidence="5">hydroxyacylglutathione hydrolase</fullName>
        <ecNumber evidence="5">3.1.2.6</ecNumber>
    </recommendedName>
    <alternativeName>
        <fullName evidence="9">Glyoxalase II</fullName>
    </alternativeName>
</protein>
<dbReference type="OrthoDB" id="515692at2759"/>
<dbReference type="EC" id="3.1.2.6" evidence="5"/>
<feature type="domain" description="Metallo-beta-lactamase" evidence="10">
    <location>
        <begin position="57"/>
        <end position="217"/>
    </location>
</feature>
<dbReference type="GO" id="GO:0046872">
    <property type="term" value="F:metal ion binding"/>
    <property type="evidence" value="ECO:0007669"/>
    <property type="project" value="UniProtKB-KW"/>
</dbReference>
<evidence type="ECO:0000256" key="7">
    <source>
        <dbReference type="ARBA" id="ARBA00022801"/>
    </source>
</evidence>
<dbReference type="NCBIfam" id="TIGR03413">
    <property type="entry name" value="GSH_gloB"/>
    <property type="match status" value="1"/>
</dbReference>
<accession>A0A8K0AHV5</accession>
<evidence type="ECO:0000256" key="3">
    <source>
        <dbReference type="ARBA" id="ARBA00004963"/>
    </source>
</evidence>
<dbReference type="SMART" id="SM00849">
    <property type="entry name" value="Lactamase_B"/>
    <property type="match status" value="1"/>
</dbReference>
<evidence type="ECO:0000313" key="11">
    <source>
        <dbReference type="EMBL" id="CAH1274231.1"/>
    </source>
</evidence>
<reference evidence="11" key="1">
    <citation type="submission" date="2022-01" db="EMBL/GenBank/DDBJ databases">
        <authorList>
            <person name="Braso-Vives M."/>
        </authorList>
    </citation>
    <scope>NUCLEOTIDE SEQUENCE</scope>
</reference>
<dbReference type="Gene3D" id="3.60.15.10">
    <property type="entry name" value="Ribonuclease Z/Hydroxyacylglutathione hydrolase-like"/>
    <property type="match status" value="1"/>
</dbReference>
<evidence type="ECO:0000256" key="5">
    <source>
        <dbReference type="ARBA" id="ARBA00011917"/>
    </source>
</evidence>
<comment type="pathway">
    <text evidence="3">Secondary metabolite metabolism; methylglyoxal degradation; (R)-lactate from methylglyoxal: step 2/2.</text>
</comment>
<keyword evidence="6" id="KW-0479">Metal-binding</keyword>
<evidence type="ECO:0000256" key="9">
    <source>
        <dbReference type="ARBA" id="ARBA00031044"/>
    </source>
</evidence>
<keyword evidence="12" id="KW-1185">Reference proteome</keyword>
<dbReference type="InterPro" id="IPR035680">
    <property type="entry name" value="Clx_II_MBL"/>
</dbReference>
<dbReference type="PANTHER" id="PTHR11935">
    <property type="entry name" value="BETA LACTAMASE DOMAIN"/>
    <property type="match status" value="1"/>
</dbReference>
<proteinExistence type="inferred from homology"/>
<comment type="similarity">
    <text evidence="4">Belongs to the metallo-beta-lactamase superfamily. Glyoxalase II family.</text>
</comment>
<dbReference type="EMBL" id="OV696694">
    <property type="protein sequence ID" value="CAH1274231.1"/>
    <property type="molecule type" value="Genomic_DNA"/>
</dbReference>
<comment type="catalytic activity">
    <reaction evidence="1">
        <text>an S-(2-hydroxyacyl)glutathione + H2O = a 2-hydroxy carboxylate + glutathione + H(+)</text>
        <dbReference type="Rhea" id="RHEA:21864"/>
        <dbReference type="ChEBI" id="CHEBI:15377"/>
        <dbReference type="ChEBI" id="CHEBI:15378"/>
        <dbReference type="ChEBI" id="CHEBI:57925"/>
        <dbReference type="ChEBI" id="CHEBI:58896"/>
        <dbReference type="ChEBI" id="CHEBI:71261"/>
        <dbReference type="EC" id="3.1.2.6"/>
    </reaction>
</comment>
<dbReference type="InterPro" id="IPR036866">
    <property type="entry name" value="RibonucZ/Hydroxyglut_hydro"/>
</dbReference>
<dbReference type="PANTHER" id="PTHR11935:SF94">
    <property type="entry name" value="TENZING NORGAY, ISOFORM C"/>
    <property type="match status" value="1"/>
</dbReference>
<dbReference type="GO" id="GO:0019243">
    <property type="term" value="P:methylglyoxal catabolic process to D-lactate via S-lactoyl-glutathione"/>
    <property type="evidence" value="ECO:0007669"/>
    <property type="project" value="InterPro"/>
</dbReference>
<comment type="cofactor">
    <cofactor evidence="2">
        <name>Zn(2+)</name>
        <dbReference type="ChEBI" id="CHEBI:29105"/>
    </cofactor>
</comment>
<dbReference type="Proteomes" id="UP000838412">
    <property type="component" value="Chromosome 9"/>
</dbReference>
<dbReference type="GO" id="GO:0004416">
    <property type="term" value="F:hydroxyacylglutathione hydrolase activity"/>
    <property type="evidence" value="ECO:0007669"/>
    <property type="project" value="UniProtKB-EC"/>
</dbReference>
<evidence type="ECO:0000256" key="2">
    <source>
        <dbReference type="ARBA" id="ARBA00001947"/>
    </source>
</evidence>
<evidence type="ECO:0000256" key="6">
    <source>
        <dbReference type="ARBA" id="ARBA00022723"/>
    </source>
</evidence>
<dbReference type="AlphaFoldDB" id="A0A8K0AHV5"/>
<dbReference type="HAMAP" id="MF_01374">
    <property type="entry name" value="Glyoxalase_2"/>
    <property type="match status" value="1"/>
</dbReference>
<evidence type="ECO:0000313" key="12">
    <source>
        <dbReference type="Proteomes" id="UP000838412"/>
    </source>
</evidence>
<dbReference type="InterPro" id="IPR017782">
    <property type="entry name" value="Hydroxyacylglutathione_Hdrlase"/>
</dbReference>